<keyword evidence="3" id="KW-1185">Reference proteome</keyword>
<evidence type="ECO:0000256" key="1">
    <source>
        <dbReference type="SAM" id="MobiDB-lite"/>
    </source>
</evidence>
<dbReference type="AlphaFoldDB" id="A0A0D3FKM6"/>
<dbReference type="Proteomes" id="UP000026960">
    <property type="component" value="Chromosome 3"/>
</dbReference>
<sequence length="145" mass="15406">MHGTAGYSQDGAQVARQRPREVPRSSNDPPPVTAAQDGAKKGEPSAWHVHGDLHEQSFGARVGMVRAILDEIDGELVPRGLGGVIGVRWFPRRGWKRQTPMAEAQSVAGCGHAASGVARTAAVEPWWADDRDGGAKSGGRHRVDG</sequence>
<name>A0A0D3FKM6_9ORYZ</name>
<feature type="region of interest" description="Disordered" evidence="1">
    <location>
        <begin position="1"/>
        <end position="52"/>
    </location>
</feature>
<feature type="compositionally biased region" description="Basic and acidic residues" evidence="1">
    <location>
        <begin position="38"/>
        <end position="52"/>
    </location>
</feature>
<evidence type="ECO:0000313" key="2">
    <source>
        <dbReference type="EnsemblPlants" id="OBART03G23870.1"/>
    </source>
</evidence>
<evidence type="ECO:0000313" key="3">
    <source>
        <dbReference type="Proteomes" id="UP000026960"/>
    </source>
</evidence>
<protein>
    <submittedName>
        <fullName evidence="2">Uncharacterized protein</fullName>
    </submittedName>
</protein>
<dbReference type="HOGENOM" id="CLU_149603_0_0_1"/>
<proteinExistence type="predicted"/>
<dbReference type="Gramene" id="OBART03G23870.1">
    <property type="protein sequence ID" value="OBART03G23870.1"/>
    <property type="gene ID" value="OBART03G23870"/>
</dbReference>
<accession>A0A0D3FKM6</accession>
<dbReference type="EnsemblPlants" id="OBART03G23870.1">
    <property type="protein sequence ID" value="OBART03G23870.1"/>
    <property type="gene ID" value="OBART03G23870"/>
</dbReference>
<reference evidence="2" key="1">
    <citation type="journal article" date="2009" name="Rice">
        <title>De Novo Next Generation Sequencing of Plant Genomes.</title>
        <authorList>
            <person name="Rounsley S."/>
            <person name="Marri P.R."/>
            <person name="Yu Y."/>
            <person name="He R."/>
            <person name="Sisneros N."/>
            <person name="Goicoechea J.L."/>
            <person name="Lee S.J."/>
            <person name="Angelova A."/>
            <person name="Kudrna D."/>
            <person name="Luo M."/>
            <person name="Affourtit J."/>
            <person name="Desany B."/>
            <person name="Knight J."/>
            <person name="Niazi F."/>
            <person name="Egholm M."/>
            <person name="Wing R.A."/>
        </authorList>
    </citation>
    <scope>NUCLEOTIDE SEQUENCE [LARGE SCALE GENOMIC DNA]</scope>
    <source>
        <strain evidence="2">cv. IRGC 105608</strain>
    </source>
</reference>
<dbReference type="PaxDb" id="65489-OBART03G23870.1"/>
<reference evidence="2" key="2">
    <citation type="submission" date="2015-03" db="UniProtKB">
        <authorList>
            <consortium name="EnsemblPlants"/>
        </authorList>
    </citation>
    <scope>IDENTIFICATION</scope>
</reference>
<organism evidence="2">
    <name type="scientific">Oryza barthii</name>
    <dbReference type="NCBI Taxonomy" id="65489"/>
    <lineage>
        <taxon>Eukaryota</taxon>
        <taxon>Viridiplantae</taxon>
        <taxon>Streptophyta</taxon>
        <taxon>Embryophyta</taxon>
        <taxon>Tracheophyta</taxon>
        <taxon>Spermatophyta</taxon>
        <taxon>Magnoliopsida</taxon>
        <taxon>Liliopsida</taxon>
        <taxon>Poales</taxon>
        <taxon>Poaceae</taxon>
        <taxon>BOP clade</taxon>
        <taxon>Oryzoideae</taxon>
        <taxon>Oryzeae</taxon>
        <taxon>Oryzinae</taxon>
        <taxon>Oryza</taxon>
    </lineage>
</organism>
<feature type="compositionally biased region" description="Polar residues" evidence="1">
    <location>
        <begin position="1"/>
        <end position="11"/>
    </location>
</feature>